<dbReference type="OrthoDB" id="8479681at2"/>
<dbReference type="InterPro" id="IPR021959">
    <property type="entry name" value="DUF3576"/>
</dbReference>
<name>A0A2Y9BW65_9RHOB</name>
<dbReference type="EMBL" id="QGDJ01000001">
    <property type="protein sequence ID" value="PWJ22284.1"/>
    <property type="molecule type" value="Genomic_DNA"/>
</dbReference>
<evidence type="ECO:0000313" key="4">
    <source>
        <dbReference type="Proteomes" id="UP000251571"/>
    </source>
</evidence>
<proteinExistence type="predicted"/>
<dbReference type="Proteomes" id="UP000245839">
    <property type="component" value="Unassembled WGS sequence"/>
</dbReference>
<organism evidence="2 4">
    <name type="scientific">Jannaschia seohaensis</name>
    <dbReference type="NCBI Taxonomy" id="475081"/>
    <lineage>
        <taxon>Bacteria</taxon>
        <taxon>Pseudomonadati</taxon>
        <taxon>Pseudomonadota</taxon>
        <taxon>Alphaproteobacteria</taxon>
        <taxon>Rhodobacterales</taxon>
        <taxon>Roseobacteraceae</taxon>
        <taxon>Jannaschia</taxon>
    </lineage>
</organism>
<reference evidence="1 3" key="2">
    <citation type="submission" date="2018-03" db="EMBL/GenBank/DDBJ databases">
        <title>Genomic Encyclopedia of Archaeal and Bacterial Type Strains, Phase II (KMG-II): from individual species to whole genera.</title>
        <authorList>
            <person name="Goeker M."/>
        </authorList>
    </citation>
    <scope>NUCLEOTIDE SEQUENCE [LARGE SCALE GENOMIC DNA]</scope>
    <source>
        <strain evidence="1 3">DSM 25227</strain>
    </source>
</reference>
<dbReference type="AlphaFoldDB" id="A0A2Y9BW65"/>
<evidence type="ECO:0000313" key="1">
    <source>
        <dbReference type="EMBL" id="PWJ22284.1"/>
    </source>
</evidence>
<dbReference type="EMBL" id="UETC01000001">
    <property type="protein sequence ID" value="SSA38562.1"/>
    <property type="molecule type" value="Genomic_DNA"/>
</dbReference>
<accession>A0A2Y9BW65</accession>
<protein>
    <submittedName>
        <fullName evidence="1">Uncharacterized protein DUF3576</fullName>
    </submittedName>
</protein>
<dbReference type="Pfam" id="PF12100">
    <property type="entry name" value="DUF3576"/>
    <property type="match status" value="1"/>
</dbReference>
<evidence type="ECO:0000313" key="3">
    <source>
        <dbReference type="Proteomes" id="UP000245839"/>
    </source>
</evidence>
<keyword evidence="3" id="KW-1185">Reference proteome</keyword>
<reference evidence="2 4" key="1">
    <citation type="submission" date="2016-10" db="EMBL/GenBank/DDBJ databases">
        <authorList>
            <person name="Cai Z."/>
        </authorList>
    </citation>
    <scope>NUCLEOTIDE SEQUENCE [LARGE SCALE GENOMIC DNA]</scope>
    <source>
        <strain evidence="2 4">DSM 25227</strain>
    </source>
</reference>
<evidence type="ECO:0000313" key="2">
    <source>
        <dbReference type="EMBL" id="SSA38562.1"/>
    </source>
</evidence>
<dbReference type="Proteomes" id="UP000251571">
    <property type="component" value="Unassembled WGS sequence"/>
</dbReference>
<sequence length="174" mass="18790">MAAMTGAGLRRGARGIAATCALLILASCGGGTFFGQTREERIANQENPATLARDARRNRTQSSVFDLFSNSDDPNTTIEVNKYLWAASLDVLSFMPVQNADPFSGIIQFGFAAPPGGGRAYQATVYVRDPALDARSLNVALRTRSGAAPRETQRAIEDAILTRARQLRIQDSRL</sequence>
<gene>
    <name evidence="1" type="ORF">BCF38_101695</name>
    <name evidence="2" type="ORF">SAMN05421539_101695</name>
</gene>